<reference evidence="17" key="1">
    <citation type="journal article" date="2011" name="Genome Res.">
        <title>Phylogeny-wide analysis of social amoeba genomes highlights ancient origins for complex intercellular communication.</title>
        <authorList>
            <person name="Heidel A.J."/>
            <person name="Lawal H.M."/>
            <person name="Felder M."/>
            <person name="Schilde C."/>
            <person name="Helps N.R."/>
            <person name="Tunggal B."/>
            <person name="Rivero F."/>
            <person name="John U."/>
            <person name="Schleicher M."/>
            <person name="Eichinger L."/>
            <person name="Platzer M."/>
            <person name="Noegel A.A."/>
            <person name="Schaap P."/>
            <person name="Gloeckner G."/>
        </authorList>
    </citation>
    <scope>NUCLEOTIDE SEQUENCE [LARGE SCALE GENOMIC DNA]</scope>
    <source>
        <strain evidence="17">SH3</strain>
    </source>
</reference>
<dbReference type="InterPro" id="IPR001805">
    <property type="entry name" value="Adenokinase"/>
</dbReference>
<evidence type="ECO:0000256" key="2">
    <source>
        <dbReference type="ARBA" id="ARBA00004801"/>
    </source>
</evidence>
<keyword evidence="9 14" id="KW-0067">ATP-binding</keyword>
<evidence type="ECO:0000256" key="5">
    <source>
        <dbReference type="ARBA" id="ARBA00022679"/>
    </source>
</evidence>
<dbReference type="InterPro" id="IPR029056">
    <property type="entry name" value="Ribokinase-like"/>
</dbReference>
<organism evidence="16 17">
    <name type="scientific">Cavenderia fasciculata</name>
    <name type="common">Slime mold</name>
    <name type="synonym">Dictyostelium fasciculatum</name>
    <dbReference type="NCBI Taxonomy" id="261658"/>
    <lineage>
        <taxon>Eukaryota</taxon>
        <taxon>Amoebozoa</taxon>
        <taxon>Evosea</taxon>
        <taxon>Eumycetozoa</taxon>
        <taxon>Dictyostelia</taxon>
        <taxon>Acytosteliales</taxon>
        <taxon>Cavenderiaceae</taxon>
        <taxon>Cavenderia</taxon>
    </lineage>
</organism>
<dbReference type="CDD" id="cd01168">
    <property type="entry name" value="adenosine_kinase"/>
    <property type="match status" value="1"/>
</dbReference>
<dbReference type="STRING" id="1054147.F4PUU3"/>
<name>F4PUU3_CACFS</name>
<evidence type="ECO:0000256" key="11">
    <source>
        <dbReference type="ARBA" id="ARBA00051362"/>
    </source>
</evidence>
<keyword evidence="17" id="KW-1185">Reference proteome</keyword>
<feature type="domain" description="Carbohydrate kinase PfkB" evidence="15">
    <location>
        <begin position="58"/>
        <end position="366"/>
    </location>
</feature>
<comment type="function">
    <text evidence="14">ATP dependent phosphorylation of adenosine and other related nucleoside analogs to monophosphate derivatives.</text>
</comment>
<protein>
    <recommendedName>
        <fullName evidence="12 14">Adenosine kinase</fullName>
        <shortName evidence="14">AK</shortName>
        <ecNumber evidence="4 14">2.7.1.20</ecNumber>
    </recommendedName>
    <alternativeName>
        <fullName evidence="14">Adenosine 5'-phosphotransferase</fullName>
    </alternativeName>
</protein>
<dbReference type="KEGG" id="dfa:DFA_01791"/>
<dbReference type="EC" id="2.7.1.20" evidence="4 14"/>
<dbReference type="FunFam" id="3.40.1190.20:FF:000076">
    <property type="entry name" value="Adenosine kinase"/>
    <property type="match status" value="1"/>
</dbReference>
<keyword evidence="7 14" id="KW-0547">Nucleotide-binding</keyword>
<dbReference type="Gene3D" id="3.30.1110.10">
    <property type="match status" value="1"/>
</dbReference>
<dbReference type="RefSeq" id="XP_004359756.1">
    <property type="nucleotide sequence ID" value="XM_004359699.1"/>
</dbReference>
<dbReference type="AlphaFoldDB" id="F4PUU3"/>
<dbReference type="EMBL" id="GL883010">
    <property type="protein sequence ID" value="EGG21905.1"/>
    <property type="molecule type" value="Genomic_DNA"/>
</dbReference>
<dbReference type="PANTHER" id="PTHR45769">
    <property type="entry name" value="ADENOSINE KINASE"/>
    <property type="match status" value="1"/>
</dbReference>
<dbReference type="GO" id="GO:0004001">
    <property type="term" value="F:adenosine kinase activity"/>
    <property type="evidence" value="ECO:0007669"/>
    <property type="project" value="UniProtKB-UniRule"/>
</dbReference>
<comment type="catalytic activity">
    <reaction evidence="11 14">
        <text>adenosine + ATP = AMP + ADP + H(+)</text>
        <dbReference type="Rhea" id="RHEA:20824"/>
        <dbReference type="ChEBI" id="CHEBI:15378"/>
        <dbReference type="ChEBI" id="CHEBI:16335"/>
        <dbReference type="ChEBI" id="CHEBI:30616"/>
        <dbReference type="ChEBI" id="CHEBI:456215"/>
        <dbReference type="ChEBI" id="CHEBI:456216"/>
        <dbReference type="EC" id="2.7.1.20"/>
    </reaction>
</comment>
<evidence type="ECO:0000256" key="14">
    <source>
        <dbReference type="RuleBase" id="RU368116"/>
    </source>
</evidence>
<keyword evidence="8 14" id="KW-0418">Kinase</keyword>
<dbReference type="SUPFAM" id="SSF53613">
    <property type="entry name" value="Ribokinase-like"/>
    <property type="match status" value="1"/>
</dbReference>
<evidence type="ECO:0000256" key="13">
    <source>
        <dbReference type="PIRSR" id="PIRSR601805-1"/>
    </source>
</evidence>
<evidence type="ECO:0000256" key="7">
    <source>
        <dbReference type="ARBA" id="ARBA00022741"/>
    </source>
</evidence>
<dbReference type="GO" id="GO:0005634">
    <property type="term" value="C:nucleus"/>
    <property type="evidence" value="ECO:0007669"/>
    <property type="project" value="TreeGrafter"/>
</dbReference>
<evidence type="ECO:0000256" key="3">
    <source>
        <dbReference type="ARBA" id="ARBA00010688"/>
    </source>
</evidence>
<evidence type="ECO:0000256" key="10">
    <source>
        <dbReference type="ARBA" id="ARBA00022842"/>
    </source>
</evidence>
<dbReference type="GO" id="GO:0005524">
    <property type="term" value="F:ATP binding"/>
    <property type="evidence" value="ECO:0007669"/>
    <property type="project" value="UniProtKB-UniRule"/>
</dbReference>
<keyword evidence="5 14" id="KW-0808">Transferase</keyword>
<evidence type="ECO:0000256" key="8">
    <source>
        <dbReference type="ARBA" id="ARBA00022777"/>
    </source>
</evidence>
<keyword evidence="6 14" id="KW-0660">Purine salvage</keyword>
<feature type="active site" description="Proton acceptor" evidence="13">
    <location>
        <position position="327"/>
    </location>
</feature>
<dbReference type="GO" id="GO:0006166">
    <property type="term" value="P:purine ribonucleoside salvage"/>
    <property type="evidence" value="ECO:0007669"/>
    <property type="project" value="UniProtKB-KW"/>
</dbReference>
<dbReference type="Gene3D" id="3.40.1190.20">
    <property type="match status" value="1"/>
</dbReference>
<dbReference type="OMA" id="RTMCTYL"/>
<evidence type="ECO:0000313" key="17">
    <source>
        <dbReference type="Proteomes" id="UP000007797"/>
    </source>
</evidence>
<dbReference type="GO" id="GO:0006144">
    <property type="term" value="P:purine nucleobase metabolic process"/>
    <property type="evidence" value="ECO:0007669"/>
    <property type="project" value="TreeGrafter"/>
</dbReference>
<sequence length="373" mass="40921">MEDVVLVLGFYSIMNESMGGYIVQLIYHHNIMSSPKVFVIGNPLLDISAHVDIELFNKYDIKLGNAILAEEKHLPLYEELVTKYQVEYIPGGAAQNTARVAQWMLNEKQQILYTGCVGTDKNADILKSATEANGVVVKYLADASAPTGACAVMMNNKERSLTTNLGAANNFKVEHLQTDEMKALIDAAELFYMVGYFMTVSPDSAMLLGKHAAEKNKSFLYGLAAPFLIQVDFFWERVKALLPYVDVVFANESEAAVLGERMGWGADLAVIAEKLSVWEKVNSARSRTVVFTQGPNSTLVFQDGKLTQYSPINIAPEDIVDLNAAGDSFCGGFVAAYTLGKEVSKCVEAGHYAASEIIRQNGCSFPSKRSYDL</sequence>
<dbReference type="Pfam" id="PF00294">
    <property type="entry name" value="PfkB"/>
    <property type="match status" value="1"/>
</dbReference>
<dbReference type="UniPathway" id="UPA00588">
    <property type="reaction ID" value="UER00659"/>
</dbReference>
<evidence type="ECO:0000313" key="16">
    <source>
        <dbReference type="EMBL" id="EGG21905.1"/>
    </source>
</evidence>
<dbReference type="OrthoDB" id="432447at2759"/>
<dbReference type="InterPro" id="IPR011611">
    <property type="entry name" value="PfkB_dom"/>
</dbReference>
<dbReference type="GO" id="GO:0044209">
    <property type="term" value="P:AMP salvage"/>
    <property type="evidence" value="ECO:0007669"/>
    <property type="project" value="UniProtKB-UniRule"/>
</dbReference>
<keyword evidence="10 14" id="KW-0460">Magnesium</keyword>
<evidence type="ECO:0000256" key="1">
    <source>
        <dbReference type="ARBA" id="ARBA00001946"/>
    </source>
</evidence>
<dbReference type="PANTHER" id="PTHR45769:SF3">
    <property type="entry name" value="ADENOSINE KINASE"/>
    <property type="match status" value="1"/>
</dbReference>
<dbReference type="GeneID" id="14873924"/>
<gene>
    <name evidence="16" type="primary">adk</name>
    <name evidence="16" type="ORF">DFA_01791</name>
</gene>
<dbReference type="Proteomes" id="UP000007797">
    <property type="component" value="Unassembled WGS sequence"/>
</dbReference>
<evidence type="ECO:0000259" key="15">
    <source>
        <dbReference type="Pfam" id="PF00294"/>
    </source>
</evidence>
<comment type="cofactor">
    <cofactor evidence="1 14">
        <name>Mg(2+)</name>
        <dbReference type="ChEBI" id="CHEBI:18420"/>
    </cofactor>
</comment>
<comment type="similarity">
    <text evidence="3 14">Belongs to the carbohydrate kinase PfkB family.</text>
</comment>
<dbReference type="GO" id="GO:0005829">
    <property type="term" value="C:cytosol"/>
    <property type="evidence" value="ECO:0007669"/>
    <property type="project" value="TreeGrafter"/>
</dbReference>
<comment type="pathway">
    <text evidence="2 14">Purine metabolism; AMP biosynthesis via salvage pathway; AMP from adenosine: step 1/1.</text>
</comment>
<evidence type="ECO:0000256" key="6">
    <source>
        <dbReference type="ARBA" id="ARBA00022726"/>
    </source>
</evidence>
<evidence type="ECO:0000256" key="9">
    <source>
        <dbReference type="ARBA" id="ARBA00022840"/>
    </source>
</evidence>
<accession>F4PUU3</accession>
<evidence type="ECO:0000256" key="4">
    <source>
        <dbReference type="ARBA" id="ARBA00012119"/>
    </source>
</evidence>
<evidence type="ECO:0000256" key="12">
    <source>
        <dbReference type="ARBA" id="ARBA00068771"/>
    </source>
</evidence>
<dbReference type="PRINTS" id="PR00989">
    <property type="entry name" value="ADENOKINASE"/>
</dbReference>
<proteinExistence type="inferred from homology"/>